<dbReference type="SUPFAM" id="SSF53474">
    <property type="entry name" value="alpha/beta-Hydrolases"/>
    <property type="match status" value="1"/>
</dbReference>
<evidence type="ECO:0000313" key="5">
    <source>
        <dbReference type="Proteomes" id="UP000027821"/>
    </source>
</evidence>
<evidence type="ECO:0000256" key="1">
    <source>
        <dbReference type="ARBA" id="ARBA00022729"/>
    </source>
</evidence>
<organism evidence="4 5">
    <name type="scientific">Anditalea andensis</name>
    <dbReference type="NCBI Taxonomy" id="1048983"/>
    <lineage>
        <taxon>Bacteria</taxon>
        <taxon>Pseudomonadati</taxon>
        <taxon>Bacteroidota</taxon>
        <taxon>Cytophagia</taxon>
        <taxon>Cytophagales</taxon>
        <taxon>Cytophagaceae</taxon>
        <taxon>Anditalea</taxon>
    </lineage>
</organism>
<dbReference type="Proteomes" id="UP000027821">
    <property type="component" value="Unassembled WGS sequence"/>
</dbReference>
<gene>
    <name evidence="4" type="ORF">EL17_05890</name>
</gene>
<dbReference type="OrthoDB" id="9764953at2"/>
<sequence>MKGRYFLYAIIFIGITISMELWTIFVHIKYGSGAITMPTHLNWLLLKFSVFLITNYFILYHFYRRRYWISLWAGLLYALSISFHTMMTYLRLSEIIQINGYVNFVLFSTYSIVIIEILFAISLIFSKTGKNIWLKTLGICLVILSILTGLFFYIFINDTTIQGLDLEEILQGISICKSLVPVFYIIYFYKEFNFTTAKGDSLSIPKSASLYLGSLCLGAIVFAIFLGMKWINLSYAAETWSGEQAQIFMPKTFIDKDEKSLNYRLLEPVDFDSLQRYPLVICLHGSGGEGSDNLKQFAATWSANYLSKPEIRIKHPSYVFVPQCPVGYNWGGIEGFPNIETLVFETISSLTAEYNIDKNRVYIVGYSMGGYGTWNFVGKHPGFFAAAVPIAGAGNPSITPNLIDTPIWAFHGSGDQLVPVEGSHSMIKALLDAGGSPRYSEFPEKGHNIIAELEENAPELFDWLFDQKIHGDNGMDTLTLMKSTTFPFTY</sequence>
<accession>A0A074KYZ9</accession>
<dbReference type="InterPro" id="IPR029058">
    <property type="entry name" value="AB_hydrolase_fold"/>
</dbReference>
<feature type="transmembrane region" description="Helical" evidence="2">
    <location>
        <begin position="168"/>
        <end position="189"/>
    </location>
</feature>
<dbReference type="Pfam" id="PF01738">
    <property type="entry name" value="DLH"/>
    <property type="match status" value="1"/>
</dbReference>
<feature type="domain" description="Dienelactone hydrolase" evidence="3">
    <location>
        <begin position="345"/>
        <end position="453"/>
    </location>
</feature>
<keyword evidence="2" id="KW-0472">Membrane</keyword>
<keyword evidence="2" id="KW-0812">Transmembrane</keyword>
<keyword evidence="1" id="KW-0732">Signal</keyword>
<dbReference type="Gene3D" id="3.40.50.1820">
    <property type="entry name" value="alpha/beta hydrolase"/>
    <property type="match status" value="1"/>
</dbReference>
<protein>
    <recommendedName>
        <fullName evidence="3">Dienelactone hydrolase domain-containing protein</fullName>
    </recommendedName>
</protein>
<dbReference type="AlphaFoldDB" id="A0A074KYZ9"/>
<proteinExistence type="predicted"/>
<feature type="transmembrane region" description="Helical" evidence="2">
    <location>
        <begin position="210"/>
        <end position="231"/>
    </location>
</feature>
<dbReference type="eggNOG" id="COG4099">
    <property type="taxonomic scope" value="Bacteria"/>
</dbReference>
<evidence type="ECO:0000259" key="3">
    <source>
        <dbReference type="Pfam" id="PF01738"/>
    </source>
</evidence>
<feature type="transmembrane region" description="Helical" evidence="2">
    <location>
        <begin position="40"/>
        <end position="59"/>
    </location>
</feature>
<name>A0A074KYZ9_9BACT</name>
<feature type="transmembrane region" description="Helical" evidence="2">
    <location>
        <begin position="104"/>
        <end position="125"/>
    </location>
</feature>
<dbReference type="GO" id="GO:0016787">
    <property type="term" value="F:hydrolase activity"/>
    <property type="evidence" value="ECO:0007669"/>
    <property type="project" value="InterPro"/>
</dbReference>
<dbReference type="PANTHER" id="PTHR43037:SF1">
    <property type="entry name" value="BLL1128 PROTEIN"/>
    <property type="match status" value="1"/>
</dbReference>
<dbReference type="EMBL" id="JMIH01000014">
    <property type="protein sequence ID" value="KEO75196.1"/>
    <property type="molecule type" value="Genomic_DNA"/>
</dbReference>
<comment type="caution">
    <text evidence="4">The sequence shown here is derived from an EMBL/GenBank/DDBJ whole genome shotgun (WGS) entry which is preliminary data.</text>
</comment>
<feature type="transmembrane region" description="Helical" evidence="2">
    <location>
        <begin position="5"/>
        <end position="28"/>
    </location>
</feature>
<dbReference type="InterPro" id="IPR050955">
    <property type="entry name" value="Plant_Biomass_Hydrol_Est"/>
</dbReference>
<keyword evidence="2" id="KW-1133">Transmembrane helix</keyword>
<evidence type="ECO:0000313" key="4">
    <source>
        <dbReference type="EMBL" id="KEO75196.1"/>
    </source>
</evidence>
<feature type="transmembrane region" description="Helical" evidence="2">
    <location>
        <begin position="71"/>
        <end position="92"/>
    </location>
</feature>
<keyword evidence="5" id="KW-1185">Reference proteome</keyword>
<evidence type="ECO:0000256" key="2">
    <source>
        <dbReference type="SAM" id="Phobius"/>
    </source>
</evidence>
<reference evidence="4 5" key="1">
    <citation type="submission" date="2014-04" db="EMBL/GenBank/DDBJ databases">
        <title>Characterization and application of a salt tolerant electro-active bacterium.</title>
        <authorList>
            <person name="Yang L."/>
            <person name="Wei S."/>
            <person name="Tay Q.X.M."/>
        </authorList>
    </citation>
    <scope>NUCLEOTIDE SEQUENCE [LARGE SCALE GENOMIC DNA]</scope>
    <source>
        <strain evidence="4 5">LY1</strain>
    </source>
</reference>
<dbReference type="InterPro" id="IPR002925">
    <property type="entry name" value="Dienelactn_hydro"/>
</dbReference>
<feature type="transmembrane region" description="Helical" evidence="2">
    <location>
        <begin position="132"/>
        <end position="156"/>
    </location>
</feature>
<dbReference type="PANTHER" id="PTHR43037">
    <property type="entry name" value="UNNAMED PRODUCT-RELATED"/>
    <property type="match status" value="1"/>
</dbReference>